<comment type="caution">
    <text evidence="2">The sequence shown here is derived from an EMBL/GenBank/DDBJ whole genome shotgun (WGS) entry which is preliminary data.</text>
</comment>
<reference evidence="2 3" key="1">
    <citation type="submission" date="2021-07" db="EMBL/GenBank/DDBJ databases">
        <title>Paenibacillus radiodurans sp. nov., isolated from the southeastern edge of Tengger Desert.</title>
        <authorList>
            <person name="Zhang G."/>
        </authorList>
    </citation>
    <scope>NUCLEOTIDE SEQUENCE [LARGE SCALE GENOMIC DNA]</scope>
    <source>
        <strain evidence="2 3">DT7-4</strain>
    </source>
</reference>
<feature type="domain" description="Peptidase U32 collagenase" evidence="1">
    <location>
        <begin position="402"/>
        <end position="521"/>
    </location>
</feature>
<dbReference type="InterPro" id="IPR051454">
    <property type="entry name" value="RNA/ubiquinone_mod_enzymes"/>
</dbReference>
<dbReference type="InterPro" id="IPR020988">
    <property type="entry name" value="Pept_U32_collagenase"/>
</dbReference>
<keyword evidence="3" id="KW-1185">Reference proteome</keyword>
<dbReference type="PANTHER" id="PTHR30217:SF10">
    <property type="entry name" value="23S RRNA 5-HYDROXYCYTIDINE C2501 SYNTHASE"/>
    <property type="match status" value="1"/>
</dbReference>
<dbReference type="PANTHER" id="PTHR30217">
    <property type="entry name" value="PEPTIDASE U32 FAMILY"/>
    <property type="match status" value="1"/>
</dbReference>
<evidence type="ECO:0000259" key="1">
    <source>
        <dbReference type="Pfam" id="PF12392"/>
    </source>
</evidence>
<gene>
    <name evidence="2" type="ORF">K0T92_09340</name>
</gene>
<dbReference type="EMBL" id="JAHZIJ010000005">
    <property type="protein sequence ID" value="MBW7474947.1"/>
    <property type="molecule type" value="Genomic_DNA"/>
</dbReference>
<dbReference type="Proteomes" id="UP000812277">
    <property type="component" value="Unassembled WGS sequence"/>
</dbReference>
<proteinExistence type="predicted"/>
<organism evidence="2 3">
    <name type="scientific">Paenibacillus oenotherae</name>
    <dbReference type="NCBI Taxonomy" id="1435645"/>
    <lineage>
        <taxon>Bacteria</taxon>
        <taxon>Bacillati</taxon>
        <taxon>Bacillota</taxon>
        <taxon>Bacilli</taxon>
        <taxon>Bacillales</taxon>
        <taxon>Paenibacillaceae</taxon>
        <taxon>Paenibacillus</taxon>
    </lineage>
</organism>
<dbReference type="RefSeq" id="WP_219872198.1">
    <property type="nucleotide sequence ID" value="NZ_JAHZIJ010000005.1"/>
</dbReference>
<evidence type="ECO:0000313" key="3">
    <source>
        <dbReference type="Proteomes" id="UP000812277"/>
    </source>
</evidence>
<dbReference type="Pfam" id="PF12392">
    <property type="entry name" value="DUF3656"/>
    <property type="match status" value="1"/>
</dbReference>
<evidence type="ECO:0000313" key="2">
    <source>
        <dbReference type="EMBL" id="MBW7474947.1"/>
    </source>
</evidence>
<name>A0ABS7D4T1_9BACL</name>
<protein>
    <submittedName>
        <fullName evidence="2">U32 family peptidase</fullName>
    </submittedName>
</protein>
<sequence>MATLKHGDVELLAPAGDWDCMRAAVANGADAVFFGVEKFNARARANNFVMDELPEIMAFLHSYGVKGFLTFNILVFEDELNEAKRLIEACIDAGVDAVIVQDLGLVKLIREMSPDFPIHGSTQMTITSPEAVEFTKPFDIERVVLGRENNLKQIKTIGEQAKLPMEVFVHGALCVSYSGQCLTSEMWGGRSANRGECAQACRLPYDLMVDGEQKPMGDVAYLLSPKDLAAVELVPQLIEAGVTSFKIEGRLKSPEYVANVVSKYRLAIDKYFDGDRSAPSKEQMRELQQSFSRGFTHGFLGGTNNKQLVEGTFPKSRGVYLGRVERVLRDAVVCRIEAPLKRGDGIVFDAGDPTKKEEGGRVYDIRRQGVKLEGEAQEDTVLEIVAGRNDVDLRRVHVGDRIWKTSDPALDKRLRATFETEKPYRVFPLHVKVRGVLGQPLRSWWTDVQKGTTVEVVSELTLEQAQKRPMDHAFLEEQLGRLGGTLYQLESLDAELNGDLIVPVRELNRMRREAVELLAGERPKPPEYVKRSVDVYADASHRGTIVPGDGAQPAQEAPSHEGVRLTVLCRTLPQVEAALRREVGMIYADFEFIKQFPAAIELARRAGKPIALATPRIHMPGENGYHANILKLQPDAVLVRNTGALYYYLRARAERPGEKFPQLIGDFSLNVANHKAADLFAEAGCDLITPSYDLNVQQMFDLLNRSDTSRMEVVIHQHLPMFHTEHCVYCTFLSEGTDYTNCGRPCEERRVSLQDRIGMSHPVRVDEGCRNTVYNAIEQSGAEYLRSFIDLGVSSFRIEFLEETADKVEEVIDLYSAAIAGRINGTQVWRSLKAINQLGVTRGQLVK</sequence>
<dbReference type="Pfam" id="PF01136">
    <property type="entry name" value="Peptidase_U32"/>
    <property type="match status" value="2"/>
</dbReference>
<dbReference type="InterPro" id="IPR001539">
    <property type="entry name" value="Peptidase_U32"/>
</dbReference>
<accession>A0ABS7D4T1</accession>